<name>A0A0E1VX62_BURPE</name>
<protein>
    <recommendedName>
        <fullName evidence="2">Bacteriophage protein</fullName>
    </recommendedName>
</protein>
<evidence type="ECO:0000313" key="1">
    <source>
        <dbReference type="EMBL" id="EET05530.1"/>
    </source>
</evidence>
<reference evidence="1" key="1">
    <citation type="submission" date="2009-05" db="EMBL/GenBank/DDBJ databases">
        <authorList>
            <person name="Harkins D.M."/>
            <person name="DeShazer D."/>
            <person name="Woods D.E."/>
            <person name="Brinkac L.M."/>
            <person name="Brown K.A."/>
            <person name="Hung G.C."/>
            <person name="Tuanyok A."/>
            <person name="Zhang B."/>
            <person name="Nierman W.C."/>
        </authorList>
    </citation>
    <scope>NUCLEOTIDE SEQUENCE [LARGE SCALE GENOMIC DNA]</scope>
    <source>
        <strain evidence="1">1710a</strain>
    </source>
</reference>
<evidence type="ECO:0008006" key="2">
    <source>
        <dbReference type="Google" id="ProtNLM"/>
    </source>
</evidence>
<dbReference type="AlphaFoldDB" id="A0A0E1VX62"/>
<dbReference type="HOGENOM" id="CLU_217127_0_0_4"/>
<organism evidence="1">
    <name type="scientific">Burkholderia pseudomallei 1710a</name>
    <dbReference type="NCBI Taxonomy" id="320371"/>
    <lineage>
        <taxon>Bacteria</taxon>
        <taxon>Pseudomonadati</taxon>
        <taxon>Pseudomonadota</taxon>
        <taxon>Betaproteobacteria</taxon>
        <taxon>Burkholderiales</taxon>
        <taxon>Burkholderiaceae</taxon>
        <taxon>Burkholderia</taxon>
        <taxon>pseudomallei group</taxon>
    </lineage>
</organism>
<proteinExistence type="predicted"/>
<dbReference type="Proteomes" id="UP000001812">
    <property type="component" value="Chromosome II"/>
</dbReference>
<sequence length="51" mass="5297">MKETNMSLAAQDLIELLRLAQGGAGALTLHLLREIAGNLIAFGVADCRGGC</sequence>
<gene>
    <name evidence="1" type="ORF">BURPS1710A_A0606</name>
</gene>
<accession>A0A0E1VX62</accession>
<dbReference type="EMBL" id="CM000833">
    <property type="protein sequence ID" value="EET05530.1"/>
    <property type="molecule type" value="Genomic_DNA"/>
</dbReference>